<proteinExistence type="predicted"/>
<dbReference type="Pfam" id="PF03540">
    <property type="entry name" value="TAF10"/>
    <property type="match status" value="1"/>
</dbReference>
<organism evidence="1 3">
    <name type="scientific">Didymodactylos carnosus</name>
    <dbReference type="NCBI Taxonomy" id="1234261"/>
    <lineage>
        <taxon>Eukaryota</taxon>
        <taxon>Metazoa</taxon>
        <taxon>Spiralia</taxon>
        <taxon>Gnathifera</taxon>
        <taxon>Rotifera</taxon>
        <taxon>Eurotatoria</taxon>
        <taxon>Bdelloidea</taxon>
        <taxon>Philodinida</taxon>
        <taxon>Philodinidae</taxon>
        <taxon>Didymodactylos</taxon>
    </lineage>
</organism>
<gene>
    <name evidence="1" type="ORF">GPM918_LOCUS12850</name>
    <name evidence="2" type="ORF">SRO942_LOCUS12850</name>
</gene>
<dbReference type="InterPro" id="IPR003923">
    <property type="entry name" value="TAF10"/>
</dbReference>
<comment type="caution">
    <text evidence="1">The sequence shown here is derived from an EMBL/GenBank/DDBJ whole genome shotgun (WGS) entry which is preliminary data.</text>
</comment>
<keyword evidence="3" id="KW-1185">Reference proteome</keyword>
<reference evidence="1" key="1">
    <citation type="submission" date="2021-02" db="EMBL/GenBank/DDBJ databases">
        <authorList>
            <person name="Nowell W R."/>
        </authorList>
    </citation>
    <scope>NUCLEOTIDE SEQUENCE</scope>
</reference>
<dbReference type="GO" id="GO:0005634">
    <property type="term" value="C:nucleus"/>
    <property type="evidence" value="ECO:0007669"/>
    <property type="project" value="InterPro"/>
</dbReference>
<accession>A0A814F9Z9</accession>
<name>A0A814F9Z9_9BILA</name>
<dbReference type="OrthoDB" id="10048372at2759"/>
<dbReference type="Proteomes" id="UP000681722">
    <property type="component" value="Unassembled WGS sequence"/>
</dbReference>
<protein>
    <submittedName>
        <fullName evidence="1">Uncharacterized protein</fullName>
    </submittedName>
</protein>
<dbReference type="GO" id="GO:0006352">
    <property type="term" value="P:DNA-templated transcription initiation"/>
    <property type="evidence" value="ECO:0007669"/>
    <property type="project" value="InterPro"/>
</dbReference>
<evidence type="ECO:0000313" key="1">
    <source>
        <dbReference type="EMBL" id="CAF0982971.1"/>
    </source>
</evidence>
<evidence type="ECO:0000313" key="3">
    <source>
        <dbReference type="Proteomes" id="UP000663829"/>
    </source>
</evidence>
<evidence type="ECO:0000313" key="2">
    <source>
        <dbReference type="EMBL" id="CAF3755412.1"/>
    </source>
</evidence>
<sequence>MDRNSNSESHMDDETNSLEEIEQICRNIHHYDPCFRVSMISHHLQRLGVSCNDERIVKLVSLSFETILRNIVTDCALIEQQQRSISDNSTSSTFTTNTLIQALTKNEDVSLSSLPSTIASIPQSSLPYESENMFDL</sequence>
<dbReference type="EMBL" id="CAJOBC010002865">
    <property type="protein sequence ID" value="CAF3755412.1"/>
    <property type="molecule type" value="Genomic_DNA"/>
</dbReference>
<dbReference type="AlphaFoldDB" id="A0A814F9Z9"/>
<dbReference type="Proteomes" id="UP000663829">
    <property type="component" value="Unassembled WGS sequence"/>
</dbReference>
<dbReference type="EMBL" id="CAJNOQ010002865">
    <property type="protein sequence ID" value="CAF0982971.1"/>
    <property type="molecule type" value="Genomic_DNA"/>
</dbReference>